<organism evidence="1 2">
    <name type="scientific">Trematosphaeria pertusa</name>
    <dbReference type="NCBI Taxonomy" id="390896"/>
    <lineage>
        <taxon>Eukaryota</taxon>
        <taxon>Fungi</taxon>
        <taxon>Dikarya</taxon>
        <taxon>Ascomycota</taxon>
        <taxon>Pezizomycotina</taxon>
        <taxon>Dothideomycetes</taxon>
        <taxon>Pleosporomycetidae</taxon>
        <taxon>Pleosporales</taxon>
        <taxon>Massarineae</taxon>
        <taxon>Trematosphaeriaceae</taxon>
        <taxon>Trematosphaeria</taxon>
    </lineage>
</organism>
<dbReference type="RefSeq" id="XP_033683444.1">
    <property type="nucleotide sequence ID" value="XM_033822226.1"/>
</dbReference>
<evidence type="ECO:0000313" key="2">
    <source>
        <dbReference type="Proteomes" id="UP000800094"/>
    </source>
</evidence>
<dbReference type="Proteomes" id="UP000800094">
    <property type="component" value="Unassembled WGS sequence"/>
</dbReference>
<dbReference type="GeneID" id="54575556"/>
<protein>
    <submittedName>
        <fullName evidence="1">Uncharacterized protein</fullName>
    </submittedName>
</protein>
<dbReference type="EMBL" id="ML987196">
    <property type="protein sequence ID" value="KAF2248440.1"/>
    <property type="molecule type" value="Genomic_DNA"/>
</dbReference>
<reference evidence="1" key="1">
    <citation type="journal article" date="2020" name="Stud. Mycol.">
        <title>101 Dothideomycetes genomes: a test case for predicting lifestyles and emergence of pathogens.</title>
        <authorList>
            <person name="Haridas S."/>
            <person name="Albert R."/>
            <person name="Binder M."/>
            <person name="Bloem J."/>
            <person name="Labutti K."/>
            <person name="Salamov A."/>
            <person name="Andreopoulos B."/>
            <person name="Baker S."/>
            <person name="Barry K."/>
            <person name="Bills G."/>
            <person name="Bluhm B."/>
            <person name="Cannon C."/>
            <person name="Castanera R."/>
            <person name="Culley D."/>
            <person name="Daum C."/>
            <person name="Ezra D."/>
            <person name="Gonzalez J."/>
            <person name="Henrissat B."/>
            <person name="Kuo A."/>
            <person name="Liang C."/>
            <person name="Lipzen A."/>
            <person name="Lutzoni F."/>
            <person name="Magnuson J."/>
            <person name="Mondo S."/>
            <person name="Nolan M."/>
            <person name="Ohm R."/>
            <person name="Pangilinan J."/>
            <person name="Park H.-J."/>
            <person name="Ramirez L."/>
            <person name="Alfaro M."/>
            <person name="Sun H."/>
            <person name="Tritt A."/>
            <person name="Yoshinaga Y."/>
            <person name="Zwiers L.-H."/>
            <person name="Turgeon B."/>
            <person name="Goodwin S."/>
            <person name="Spatafora J."/>
            <person name="Crous P."/>
            <person name="Grigoriev I."/>
        </authorList>
    </citation>
    <scope>NUCLEOTIDE SEQUENCE</scope>
    <source>
        <strain evidence="1">CBS 122368</strain>
    </source>
</reference>
<sequence>MRPEVLLGVQTEWPEGRDLLHHRHRELGLHSWEDTRYLRDCSRTGWLESQDFPHRGHRELLHSWGYAGYPQSGLQWLKCWVEDSRRRLQLWRGCRKCLQGRLQW</sequence>
<proteinExistence type="predicted"/>
<accession>A0A6A6IFY5</accession>
<evidence type="ECO:0000313" key="1">
    <source>
        <dbReference type="EMBL" id="KAF2248440.1"/>
    </source>
</evidence>
<gene>
    <name evidence="1" type="ORF">BU26DRAFT_334139</name>
</gene>
<dbReference type="AlphaFoldDB" id="A0A6A6IFY5"/>
<name>A0A6A6IFY5_9PLEO</name>
<keyword evidence="2" id="KW-1185">Reference proteome</keyword>